<protein>
    <submittedName>
        <fullName evidence="1">Uncharacterized protein</fullName>
    </submittedName>
</protein>
<sequence length="253" mass="28132">MAKRIRTLASLLWESDVEDCVDRCSSQKPDDGTTARLRMLETENSNLRAQLYQLQRENALLRMPKPTPPLVPGAKPSVVELLQTWPDQAWIQAVGDSVVGLPRLREEILPQLHGTNNGKGCILFHLFKNPKAKASAILQHALNSVLDLSKKHPAVFKIGITSNPIERWTHSKYGYALDKRENWLGMKVIAVFDTSALAAMVESFLIHKFVNTPGCRNAAAGGETASPVEGPHFTYIVYKILLPPFRVVSFAKP</sequence>
<name>A0ABP0Q9V9_9DINO</name>
<gene>
    <name evidence="1" type="ORF">CCMP2556_LOCUS41310</name>
</gene>
<dbReference type="EMBL" id="CAXAMN010024250">
    <property type="protein sequence ID" value="CAK9085021.1"/>
    <property type="molecule type" value="Genomic_DNA"/>
</dbReference>
<comment type="caution">
    <text evidence="1">The sequence shown here is derived from an EMBL/GenBank/DDBJ whole genome shotgun (WGS) entry which is preliminary data.</text>
</comment>
<evidence type="ECO:0000313" key="2">
    <source>
        <dbReference type="Proteomes" id="UP001642484"/>
    </source>
</evidence>
<organism evidence="1 2">
    <name type="scientific">Durusdinium trenchii</name>
    <dbReference type="NCBI Taxonomy" id="1381693"/>
    <lineage>
        <taxon>Eukaryota</taxon>
        <taxon>Sar</taxon>
        <taxon>Alveolata</taxon>
        <taxon>Dinophyceae</taxon>
        <taxon>Suessiales</taxon>
        <taxon>Symbiodiniaceae</taxon>
        <taxon>Durusdinium</taxon>
    </lineage>
</organism>
<accession>A0ABP0Q9V9</accession>
<dbReference type="Proteomes" id="UP001642484">
    <property type="component" value="Unassembled WGS sequence"/>
</dbReference>
<evidence type="ECO:0000313" key="1">
    <source>
        <dbReference type="EMBL" id="CAK9085021.1"/>
    </source>
</evidence>
<reference evidence="1 2" key="1">
    <citation type="submission" date="2024-02" db="EMBL/GenBank/DDBJ databases">
        <authorList>
            <person name="Chen Y."/>
            <person name="Shah S."/>
            <person name="Dougan E. K."/>
            <person name="Thang M."/>
            <person name="Chan C."/>
        </authorList>
    </citation>
    <scope>NUCLEOTIDE SEQUENCE [LARGE SCALE GENOMIC DNA]</scope>
</reference>
<proteinExistence type="predicted"/>
<keyword evidence="2" id="KW-1185">Reference proteome</keyword>